<proteinExistence type="predicted"/>
<dbReference type="InterPro" id="IPR052711">
    <property type="entry name" value="Zinc_ADH-like"/>
</dbReference>
<dbReference type="GO" id="GO:0016491">
    <property type="term" value="F:oxidoreductase activity"/>
    <property type="evidence" value="ECO:0007669"/>
    <property type="project" value="InterPro"/>
</dbReference>
<sequence>MRRYIIDPAVGLRLDTTSASPTPAPDEVVVQVRAVSLNFRDHLIATGSYPLPVKSELVPVSDGAGEIVQIGHAVTQFRVGDPVVSMFFPEWQGGGIAAHKVGSALGGTTDGMLSEQVVLPSSALAPFPPHLSFEQAATLPCAGVTAWNAIVEVGRVAEGDVVLLQGTGGVSTFALQFAKLAGATVIQTSSSDEKLAAARALGADHLVNYQDTPDWDVEARRLTDGRGVDLVVDIGGAATLERSLRSVRLGGRVAAVGLVGGLGMIDPLPILTGVVNISGVLVGSREMYTAMAQAIAAAGIEPIIDRSFSFEDAPAAFAYLAAGAAGKIVIRI</sequence>
<dbReference type="Gene3D" id="3.40.50.720">
    <property type="entry name" value="NAD(P)-binding Rossmann-like Domain"/>
    <property type="match status" value="1"/>
</dbReference>
<dbReference type="InterPro" id="IPR036291">
    <property type="entry name" value="NAD(P)-bd_dom_sf"/>
</dbReference>
<dbReference type="Proteomes" id="UP000287746">
    <property type="component" value="Unassembled WGS sequence"/>
</dbReference>
<dbReference type="InterPro" id="IPR013149">
    <property type="entry name" value="ADH-like_C"/>
</dbReference>
<dbReference type="InterPro" id="IPR013154">
    <property type="entry name" value="ADH-like_N"/>
</dbReference>
<dbReference type="Gene3D" id="3.90.180.10">
    <property type="entry name" value="Medium-chain alcohol dehydrogenases, catalytic domain"/>
    <property type="match status" value="1"/>
</dbReference>
<dbReference type="SMART" id="SM00829">
    <property type="entry name" value="PKS_ER"/>
    <property type="match status" value="1"/>
</dbReference>
<dbReference type="AlphaFoldDB" id="A0A430G1T3"/>
<evidence type="ECO:0000313" key="3">
    <source>
        <dbReference type="Proteomes" id="UP000287746"/>
    </source>
</evidence>
<comment type="caution">
    <text evidence="2">The sequence shown here is derived from an EMBL/GenBank/DDBJ whole genome shotgun (WGS) entry which is preliminary data.</text>
</comment>
<dbReference type="SUPFAM" id="SSF51735">
    <property type="entry name" value="NAD(P)-binding Rossmann-fold domains"/>
    <property type="match status" value="1"/>
</dbReference>
<name>A0A430G1T3_9SPHN</name>
<dbReference type="CDD" id="cd08276">
    <property type="entry name" value="MDR7"/>
    <property type="match status" value="1"/>
</dbReference>
<accession>A0A430G1T3</accession>
<gene>
    <name evidence="2" type="ORF">DAH66_14180</name>
</gene>
<dbReference type="PANTHER" id="PTHR45033">
    <property type="match status" value="1"/>
</dbReference>
<feature type="domain" description="Enoyl reductase (ER)" evidence="1">
    <location>
        <begin position="9"/>
        <end position="330"/>
    </location>
</feature>
<dbReference type="InterPro" id="IPR020843">
    <property type="entry name" value="ER"/>
</dbReference>
<dbReference type="SUPFAM" id="SSF50129">
    <property type="entry name" value="GroES-like"/>
    <property type="match status" value="1"/>
</dbReference>
<evidence type="ECO:0000313" key="2">
    <source>
        <dbReference type="EMBL" id="RSY82014.1"/>
    </source>
</evidence>
<organism evidence="2 3">
    <name type="scientific">Sphingomonas koreensis</name>
    <dbReference type="NCBI Taxonomy" id="93064"/>
    <lineage>
        <taxon>Bacteria</taxon>
        <taxon>Pseudomonadati</taxon>
        <taxon>Pseudomonadota</taxon>
        <taxon>Alphaproteobacteria</taxon>
        <taxon>Sphingomonadales</taxon>
        <taxon>Sphingomonadaceae</taxon>
        <taxon>Sphingomonas</taxon>
    </lineage>
</organism>
<dbReference type="RefSeq" id="WP_126004894.1">
    <property type="nucleotide sequence ID" value="NZ_QQYZ01000013.1"/>
</dbReference>
<dbReference type="EMBL" id="QQYZ01000013">
    <property type="protein sequence ID" value="RSY82014.1"/>
    <property type="molecule type" value="Genomic_DNA"/>
</dbReference>
<reference evidence="2 3" key="1">
    <citation type="submission" date="2018-07" db="EMBL/GenBank/DDBJ databases">
        <title>Genomic and Epidemiologic Investigation of an Indolent Hospital Outbreak.</title>
        <authorList>
            <person name="Johnson R.C."/>
            <person name="Deming C."/>
            <person name="Conlan S."/>
            <person name="Zellmer C.J."/>
            <person name="Michelin A.V."/>
            <person name="Lee-Lin S."/>
            <person name="Thomas P.J."/>
            <person name="Park M."/>
            <person name="Weingarten R.A."/>
            <person name="Less J."/>
            <person name="Dekker J.P."/>
            <person name="Frank K.M."/>
            <person name="Musser K.A."/>
            <person name="Mcquiston J.R."/>
            <person name="Henderson D.K."/>
            <person name="Lau A.F."/>
            <person name="Palmore T.N."/>
            <person name="Segre J.A."/>
        </authorList>
    </citation>
    <scope>NUCLEOTIDE SEQUENCE [LARGE SCALE GENOMIC DNA]</scope>
    <source>
        <strain evidence="2 3">SK-CDC1_0717</strain>
    </source>
</reference>
<dbReference type="PANTHER" id="PTHR45033:SF2">
    <property type="entry name" value="ZINC-TYPE ALCOHOL DEHYDROGENASE-LIKE PROTEIN C1773.06C"/>
    <property type="match status" value="1"/>
</dbReference>
<dbReference type="InterPro" id="IPR011032">
    <property type="entry name" value="GroES-like_sf"/>
</dbReference>
<dbReference type="Pfam" id="PF08240">
    <property type="entry name" value="ADH_N"/>
    <property type="match status" value="1"/>
</dbReference>
<evidence type="ECO:0000259" key="1">
    <source>
        <dbReference type="SMART" id="SM00829"/>
    </source>
</evidence>
<dbReference type="Pfam" id="PF00107">
    <property type="entry name" value="ADH_zinc_N"/>
    <property type="match status" value="1"/>
</dbReference>
<protein>
    <submittedName>
        <fullName evidence="2">NAD(P)-dependent alcohol dehydrogenase</fullName>
    </submittedName>
</protein>